<dbReference type="Gene3D" id="3.90.320.10">
    <property type="match status" value="1"/>
</dbReference>
<dbReference type="Proteomes" id="UP000031937">
    <property type="component" value="Unassembled WGS sequence"/>
</dbReference>
<evidence type="ECO:0000313" key="4">
    <source>
        <dbReference type="Proteomes" id="UP000031937"/>
    </source>
</evidence>
<proteinExistence type="predicted"/>
<dbReference type="Pfam" id="PF12705">
    <property type="entry name" value="PDDEXK_1"/>
    <property type="match status" value="1"/>
</dbReference>
<dbReference type="SUPFAM" id="SSF52540">
    <property type="entry name" value="P-loop containing nucleoside triphosphate hydrolases"/>
    <property type="match status" value="1"/>
</dbReference>
<feature type="domain" description="PD-(D/E)XK endonuclease-like" evidence="1">
    <location>
        <begin position="654"/>
        <end position="941"/>
    </location>
</feature>
<reference evidence="3 4" key="2">
    <citation type="submission" date="2014-07" db="EMBL/GenBank/DDBJ databases">
        <title>Porphyromonadaceae bacterium OUH 334697 = ATCC BAA-2682 = DSM 28341 draft genome.</title>
        <authorList>
            <person name="Sydenham T.V."/>
            <person name="Hasman H."/>
            <person name="Justesen U.S."/>
        </authorList>
    </citation>
    <scope>NUCLEOTIDE SEQUENCE [LARGE SCALE GENOMIC DNA]</scope>
    <source>
        <strain evidence="3 4">OUH 334697</strain>
    </source>
</reference>
<comment type="caution">
    <text evidence="2">The sequence shown here is derived from an EMBL/GenBank/DDBJ whole genome shotgun (WGS) entry which is preliminary data.</text>
</comment>
<dbReference type="OrthoDB" id="9762792at2"/>
<evidence type="ECO:0000313" key="5">
    <source>
        <dbReference type="Proteomes" id="UP000031980"/>
    </source>
</evidence>
<name>A0A0C3R8D1_9PORP</name>
<dbReference type="Proteomes" id="UP000031980">
    <property type="component" value="Unassembled WGS sequence"/>
</dbReference>
<reference evidence="2 5" key="1">
    <citation type="submission" date="2014-07" db="EMBL/GenBank/DDBJ databases">
        <title>Porphyromonadaceae bacterium OUH 308042 = ATCC BAA-2681 = DSM 28342 draft genome.</title>
        <authorList>
            <person name="Sydenham T.V."/>
            <person name="Hasman H."/>
            <person name="Justensen U.S."/>
        </authorList>
    </citation>
    <scope>NUCLEOTIDE SEQUENCE [LARGE SCALE GENOMIC DNA]</scope>
    <source>
        <strain evidence="2 5">OUH 308042</strain>
    </source>
</reference>
<dbReference type="InterPro" id="IPR038726">
    <property type="entry name" value="PDDEXK_AddAB-type"/>
</dbReference>
<accession>A0A0C3R8D1</accession>
<sequence length="943" mass="110111">MSSFLHLLAKDLIQRQGDHFDDLSIIFPNKRAGLFFAKELATFIDKPVWMPEIITLGEFIEQHTGLKKADDLPLIIKLYKAYQSVSGTTERFDDFYYWGNMLLGDFDDIDKYLVNAKDLFSNLTALKEIERSFPYLSPEQAEIIQSFWSSFHPDKFSQEQLEFIHVWEKLYPTYRCFKEKLLSEKLCYEGMGQRLFCESIHTVHTDKSIIFAGFNALNFCEKKIFSHFRDNGKALFYWDYDLYYLTNENHEAGRYIRENMKLFPNALGLEHFNNFRYNNKHIEYISVPSVIGQAKLIPSLLESFHLDSNISPIDTAIVLCDEKLLTPVLHSIPDFVKKINITMGYPARNTAIAALISMLGDLKHYAKKESTMTYYYYKPVIALLNHELIQPTCPGEVHRITDYINTRNIVYVKEKSLQFNEITRTIFSSQEESLPTYLLNVLKKLLASLPTESQANAAIEKEFIFTLYTIIQSIENTFHEEEITPDDPFYIRMIGKILQELSIPFSGEPLEGMQIMGLMETRMLDFKKLILLSVNEGIIPQNSYSSSFIPYNLRIGFNLPTPEHQDALFAYYFYRLLQRAEQVELLYANTTKGTSGGEMSRFLYQIKYESGLQIRETNFQNDISVQNIPSLTIPKNKSILQQLERYTRQGEKGISPSALNTYMECHLRFYFKYIARIKEKEEIAEELDQRLLGTIFHQATQTLYQTLSREEITLEKLEILSQNDTLIEEHIRQAYSELYDTAVSQMMESGTNDLVLSVVKKYIKKVLEYDKTLCPFQIISMEKNYRSSVRIQSSEGAKTVYVEGDIDRVDKTSRGIRVIDYKTGTDKTEFKDLASIFDMTNKQRNKAAFQTLLYCMMYEYGNPDADPIQPGIYSTKLLFTPNYDYLLKYNNEPIYRFKPYEPEFNRLLVRLLEELFSADHPFEQTPIREKCKHCPYNEICKRK</sequence>
<dbReference type="InterPro" id="IPR027417">
    <property type="entry name" value="P-loop_NTPase"/>
</dbReference>
<evidence type="ECO:0000259" key="1">
    <source>
        <dbReference type="Pfam" id="PF12705"/>
    </source>
</evidence>
<protein>
    <recommendedName>
        <fullName evidence="1">PD-(D/E)XK endonuclease-like domain-containing protein</fullName>
    </recommendedName>
</protein>
<dbReference type="EMBL" id="JPIU01000025">
    <property type="protein sequence ID" value="KIO46650.1"/>
    <property type="molecule type" value="Genomic_DNA"/>
</dbReference>
<dbReference type="RefSeq" id="WP_041502382.1">
    <property type="nucleotide sequence ID" value="NZ_JPIT01000008.1"/>
</dbReference>
<keyword evidence="5" id="KW-1185">Reference proteome</keyword>
<organism evidence="2 5">
    <name type="scientific">Sanguibacteroides justesenii</name>
    <dbReference type="NCBI Taxonomy" id="1547597"/>
    <lineage>
        <taxon>Bacteria</taxon>
        <taxon>Pseudomonadati</taxon>
        <taxon>Bacteroidota</taxon>
        <taxon>Bacteroidia</taxon>
        <taxon>Bacteroidales</taxon>
        <taxon>Porphyromonadaceae</taxon>
        <taxon>Sanguibacteroides</taxon>
    </lineage>
</organism>
<evidence type="ECO:0000313" key="2">
    <source>
        <dbReference type="EMBL" id="KIO46650.1"/>
    </source>
</evidence>
<evidence type="ECO:0000313" key="3">
    <source>
        <dbReference type="EMBL" id="KIO46971.1"/>
    </source>
</evidence>
<dbReference type="AlphaFoldDB" id="A0A0C3R8D1"/>
<gene>
    <name evidence="2" type="ORF">BA92_01940</name>
    <name evidence="3" type="ORF">IE90_02835</name>
</gene>
<dbReference type="InterPro" id="IPR011604">
    <property type="entry name" value="PDDEXK-like_dom_sf"/>
</dbReference>
<dbReference type="EMBL" id="JPIT01000008">
    <property type="protein sequence ID" value="KIO46971.1"/>
    <property type="molecule type" value="Genomic_DNA"/>
</dbReference>